<evidence type="ECO:0000259" key="6">
    <source>
        <dbReference type="Pfam" id="PF07504"/>
    </source>
</evidence>
<evidence type="ECO:0000256" key="5">
    <source>
        <dbReference type="ARBA" id="ARBA00023049"/>
    </source>
</evidence>
<protein>
    <recommendedName>
        <fullName evidence="6">FTP domain-containing protein</fullName>
    </recommendedName>
</protein>
<keyword evidence="2" id="KW-0479">Metal-binding</keyword>
<dbReference type="GO" id="GO:0046872">
    <property type="term" value="F:metal ion binding"/>
    <property type="evidence" value="ECO:0007669"/>
    <property type="project" value="UniProtKB-KW"/>
</dbReference>
<comment type="caution">
    <text evidence="7">The sequence shown here is derived from an EMBL/GenBank/DDBJ whole genome shotgun (WGS) entry which is preliminary data.</text>
</comment>
<evidence type="ECO:0000256" key="3">
    <source>
        <dbReference type="ARBA" id="ARBA00022801"/>
    </source>
</evidence>
<keyword evidence="5" id="KW-0482">Metalloprotease</keyword>
<keyword evidence="8" id="KW-1185">Reference proteome</keyword>
<reference evidence="7 8" key="1">
    <citation type="journal article" date="2015" name="Genome Announc.">
        <title>Draft Genome Sequence of Cyanobacterium Hassallia byssoidea Strain VB512170, Isolated from Monuments in India.</title>
        <authorList>
            <person name="Singh D."/>
            <person name="Chandrababunaidu M.M."/>
            <person name="Panda A."/>
            <person name="Sen D."/>
            <person name="Bhattacharyya S."/>
            <person name="Adhikary S.P."/>
            <person name="Tripathy S."/>
        </authorList>
    </citation>
    <scope>NUCLEOTIDE SEQUENCE [LARGE SCALE GENOMIC DNA]</scope>
    <source>
        <strain evidence="7 8">VB512170</strain>
    </source>
</reference>
<feature type="domain" description="FTP" evidence="6">
    <location>
        <begin position="82"/>
        <end position="125"/>
    </location>
</feature>
<dbReference type="Proteomes" id="UP000031549">
    <property type="component" value="Unassembled WGS sequence"/>
</dbReference>
<evidence type="ECO:0000256" key="1">
    <source>
        <dbReference type="ARBA" id="ARBA00022670"/>
    </source>
</evidence>
<keyword evidence="1" id="KW-0645">Protease</keyword>
<evidence type="ECO:0000313" key="8">
    <source>
        <dbReference type="Proteomes" id="UP000031549"/>
    </source>
</evidence>
<sequence length="223" mass="25488">MKTFTFHTEDQISAFKPRGIDDLVYVLKRADLEGKKLIDMFKEVGDRLMPVLEEALLEVEPARGFVASHKPIHQSKLEGVSVKSWQKTKTHTIKFRQRYKNIPVYGALVTLEVDDNYNLLAINSAIGDPSGIDASPKLKPEKLKELIQKLTKHNLANLDLTATVYYYFDTKFKNWRLVYVVENPFQNTNAPPKSESIPEMVDYVIDAHTGDLVSELPRVKTIR</sequence>
<dbReference type="Pfam" id="PF07504">
    <property type="entry name" value="FTP"/>
    <property type="match status" value="1"/>
</dbReference>
<dbReference type="InterPro" id="IPR011096">
    <property type="entry name" value="FTP_domain"/>
</dbReference>
<keyword evidence="4" id="KW-0862">Zinc</keyword>
<dbReference type="AlphaFoldDB" id="A0A846HH56"/>
<dbReference type="GO" id="GO:0008237">
    <property type="term" value="F:metallopeptidase activity"/>
    <property type="evidence" value="ECO:0007669"/>
    <property type="project" value="UniProtKB-KW"/>
</dbReference>
<accession>A0A846HH56</accession>
<name>A0A846HH56_9CYAN</name>
<dbReference type="GO" id="GO:0006508">
    <property type="term" value="P:proteolysis"/>
    <property type="evidence" value="ECO:0007669"/>
    <property type="project" value="UniProtKB-KW"/>
</dbReference>
<evidence type="ECO:0000313" key="7">
    <source>
        <dbReference type="EMBL" id="NEU76149.1"/>
    </source>
</evidence>
<evidence type="ECO:0000256" key="4">
    <source>
        <dbReference type="ARBA" id="ARBA00022833"/>
    </source>
</evidence>
<dbReference type="RefSeq" id="WP_163519240.1">
    <property type="nucleotide sequence ID" value="NZ_JTCM02000097.1"/>
</dbReference>
<gene>
    <name evidence="7" type="ORF">PI95_027390</name>
</gene>
<keyword evidence="3" id="KW-0378">Hydrolase</keyword>
<proteinExistence type="predicted"/>
<organism evidence="7 8">
    <name type="scientific">Hassallia byssoidea VB512170</name>
    <dbReference type="NCBI Taxonomy" id="1304833"/>
    <lineage>
        <taxon>Bacteria</taxon>
        <taxon>Bacillati</taxon>
        <taxon>Cyanobacteriota</taxon>
        <taxon>Cyanophyceae</taxon>
        <taxon>Nostocales</taxon>
        <taxon>Tolypothrichaceae</taxon>
        <taxon>Hassallia</taxon>
    </lineage>
</organism>
<evidence type="ECO:0000256" key="2">
    <source>
        <dbReference type="ARBA" id="ARBA00022723"/>
    </source>
</evidence>
<dbReference type="EMBL" id="JTCM02000097">
    <property type="protein sequence ID" value="NEU76149.1"/>
    <property type="molecule type" value="Genomic_DNA"/>
</dbReference>